<dbReference type="GO" id="GO:0003677">
    <property type="term" value="F:DNA binding"/>
    <property type="evidence" value="ECO:0007669"/>
    <property type="project" value="UniProtKB-KW"/>
</dbReference>
<keyword evidence="3 8" id="KW-0347">Helicase</keyword>
<dbReference type="Pfam" id="PF00270">
    <property type="entry name" value="DEAD"/>
    <property type="match status" value="1"/>
</dbReference>
<dbReference type="SMART" id="SM00487">
    <property type="entry name" value="DEXDc"/>
    <property type="match status" value="1"/>
</dbReference>
<sequence>MANHSKLEEHLRTYFNHSQFRDGQKDIIQSILNGRHTLATLPTGSGKSITYQLPALITEGITVVVSPLISLMVDQVKILKSKGIKKVAAINSLVDEKAKQKILNNINEYKLIYCSPEMLQQERVIARLKQVNVSYLVIDEAHCISQWGHEFRTDYMKLHTIFKQLKEPTVLALSATATPQVQDDIIKHLQIKMDKILYPIDRPNITLSVKKVEDQKHKEESLKELLHNNHVPTMVYFSSRQVSEEVARKLQQQFPNRKVAYYHGGMDQDERLLIQQQFMYDQLDVICCTSAFGMGVDKANIRLIIHYHMPSNLESYIQEVGRAGRDDEHSVATMLYQPGDETIPFQLISQELPNDDELEWFISERLNGNEVEGLSETKERFLKFQLELNSNIRDHHDLNSALKKVRDERLQVKRESILKMLSWLHYSRCRREALYQSFQDGVKNATTYCCDYCDFNLDNWTFPNQMVDHKITFYWEKRLDAIFNRR</sequence>
<dbReference type="GO" id="GO:0043590">
    <property type="term" value="C:bacterial nucleoid"/>
    <property type="evidence" value="ECO:0007669"/>
    <property type="project" value="TreeGrafter"/>
</dbReference>
<evidence type="ECO:0000256" key="2">
    <source>
        <dbReference type="ARBA" id="ARBA00022801"/>
    </source>
</evidence>
<evidence type="ECO:0000256" key="5">
    <source>
        <dbReference type="ARBA" id="ARBA00023125"/>
    </source>
</evidence>
<keyword evidence="9" id="KW-1185">Reference proteome</keyword>
<comment type="caution">
    <text evidence="8">The sequence shown here is derived from an EMBL/GenBank/DDBJ whole genome shotgun (WGS) entry which is preliminary data.</text>
</comment>
<dbReference type="InterPro" id="IPR002464">
    <property type="entry name" value="DNA/RNA_helicase_DEAH_CS"/>
</dbReference>
<dbReference type="FunFam" id="3.40.50.300:FF:001389">
    <property type="entry name" value="ATP-dependent DNA helicase RecQ"/>
    <property type="match status" value="1"/>
</dbReference>
<dbReference type="GO" id="GO:0005524">
    <property type="term" value="F:ATP binding"/>
    <property type="evidence" value="ECO:0007669"/>
    <property type="project" value="UniProtKB-KW"/>
</dbReference>
<keyword evidence="1" id="KW-0547">Nucleotide-binding</keyword>
<feature type="domain" description="Helicase C-terminal" evidence="7">
    <location>
        <begin position="221"/>
        <end position="382"/>
    </location>
</feature>
<reference evidence="8 9" key="1">
    <citation type="submission" date="2019-07" db="EMBL/GenBank/DDBJ databases">
        <title>Whole genome shotgun sequence of Alkalibacillus haloalkaliphilus NBRC 103110.</title>
        <authorList>
            <person name="Hosoyama A."/>
            <person name="Uohara A."/>
            <person name="Ohji S."/>
            <person name="Ichikawa N."/>
        </authorList>
    </citation>
    <scope>NUCLEOTIDE SEQUENCE [LARGE SCALE GENOMIC DNA]</scope>
    <source>
        <strain evidence="8 9">NBRC 103110</strain>
    </source>
</reference>
<evidence type="ECO:0000313" key="9">
    <source>
        <dbReference type="Proteomes" id="UP000321440"/>
    </source>
</evidence>
<dbReference type="RefSeq" id="WP_146814897.1">
    <property type="nucleotide sequence ID" value="NZ_BJYA01000003.1"/>
</dbReference>
<dbReference type="NCBIfam" id="TIGR00614">
    <property type="entry name" value="recQ_fam"/>
    <property type="match status" value="1"/>
</dbReference>
<dbReference type="GO" id="GO:0009378">
    <property type="term" value="F:four-way junction helicase activity"/>
    <property type="evidence" value="ECO:0007669"/>
    <property type="project" value="TreeGrafter"/>
</dbReference>
<organism evidence="8 9">
    <name type="scientific">Alkalibacillus haloalkaliphilus</name>
    <dbReference type="NCBI Taxonomy" id="94136"/>
    <lineage>
        <taxon>Bacteria</taxon>
        <taxon>Bacillati</taxon>
        <taxon>Bacillota</taxon>
        <taxon>Bacilli</taxon>
        <taxon>Bacillales</taxon>
        <taxon>Bacillaceae</taxon>
        <taxon>Alkalibacillus</taxon>
    </lineage>
</organism>
<keyword evidence="2" id="KW-0378">Hydrolase</keyword>
<dbReference type="PANTHER" id="PTHR13710">
    <property type="entry name" value="DNA HELICASE RECQ FAMILY MEMBER"/>
    <property type="match status" value="1"/>
</dbReference>
<dbReference type="OrthoDB" id="9763310at2"/>
<dbReference type="InterPro" id="IPR014001">
    <property type="entry name" value="Helicase_ATP-bd"/>
</dbReference>
<keyword evidence="5" id="KW-0238">DNA-binding</keyword>
<dbReference type="GO" id="GO:0006310">
    <property type="term" value="P:DNA recombination"/>
    <property type="evidence" value="ECO:0007669"/>
    <property type="project" value="InterPro"/>
</dbReference>
<evidence type="ECO:0000256" key="3">
    <source>
        <dbReference type="ARBA" id="ARBA00022806"/>
    </source>
</evidence>
<dbReference type="InterPro" id="IPR027417">
    <property type="entry name" value="P-loop_NTPase"/>
</dbReference>
<keyword evidence="4" id="KW-0067">ATP-binding</keyword>
<dbReference type="GO" id="GO:0043138">
    <property type="term" value="F:3'-5' DNA helicase activity"/>
    <property type="evidence" value="ECO:0007669"/>
    <property type="project" value="TreeGrafter"/>
</dbReference>
<protein>
    <submittedName>
        <fullName evidence="8">ATP-dependent DNA helicase</fullName>
    </submittedName>
</protein>
<evidence type="ECO:0000259" key="6">
    <source>
        <dbReference type="PROSITE" id="PS51192"/>
    </source>
</evidence>
<gene>
    <name evidence="8" type="primary">recS</name>
    <name evidence="8" type="ORF">AHA02nite_09570</name>
</gene>
<proteinExistence type="predicted"/>
<evidence type="ECO:0000313" key="8">
    <source>
        <dbReference type="EMBL" id="GEN45181.1"/>
    </source>
</evidence>
<dbReference type="CDD" id="cd17920">
    <property type="entry name" value="DEXHc_RecQ"/>
    <property type="match status" value="1"/>
</dbReference>
<dbReference type="PROSITE" id="PS51192">
    <property type="entry name" value="HELICASE_ATP_BIND_1"/>
    <property type="match status" value="1"/>
</dbReference>
<dbReference type="Proteomes" id="UP000321440">
    <property type="component" value="Unassembled WGS sequence"/>
</dbReference>
<dbReference type="SMART" id="SM00490">
    <property type="entry name" value="HELICc"/>
    <property type="match status" value="1"/>
</dbReference>
<dbReference type="GO" id="GO:0005737">
    <property type="term" value="C:cytoplasm"/>
    <property type="evidence" value="ECO:0007669"/>
    <property type="project" value="TreeGrafter"/>
</dbReference>
<dbReference type="PROSITE" id="PS51194">
    <property type="entry name" value="HELICASE_CTER"/>
    <property type="match status" value="1"/>
</dbReference>
<name>A0A511W337_9BACI</name>
<dbReference type="AlphaFoldDB" id="A0A511W337"/>
<dbReference type="InterPro" id="IPR001650">
    <property type="entry name" value="Helicase_C-like"/>
</dbReference>
<dbReference type="GO" id="GO:0016787">
    <property type="term" value="F:hydrolase activity"/>
    <property type="evidence" value="ECO:0007669"/>
    <property type="project" value="UniProtKB-KW"/>
</dbReference>
<accession>A0A511W337</accession>
<dbReference type="SUPFAM" id="SSF52540">
    <property type="entry name" value="P-loop containing nucleoside triphosphate hydrolases"/>
    <property type="match status" value="1"/>
</dbReference>
<dbReference type="InterPro" id="IPR004589">
    <property type="entry name" value="DNA_helicase_ATP-dep_RecQ"/>
</dbReference>
<dbReference type="GO" id="GO:0006281">
    <property type="term" value="P:DNA repair"/>
    <property type="evidence" value="ECO:0007669"/>
    <property type="project" value="TreeGrafter"/>
</dbReference>
<dbReference type="Pfam" id="PF00271">
    <property type="entry name" value="Helicase_C"/>
    <property type="match status" value="1"/>
</dbReference>
<dbReference type="GO" id="GO:0030894">
    <property type="term" value="C:replisome"/>
    <property type="evidence" value="ECO:0007669"/>
    <property type="project" value="TreeGrafter"/>
</dbReference>
<feature type="domain" description="Helicase ATP-binding" evidence="6">
    <location>
        <begin position="28"/>
        <end position="195"/>
    </location>
</feature>
<dbReference type="InterPro" id="IPR011545">
    <property type="entry name" value="DEAD/DEAH_box_helicase_dom"/>
</dbReference>
<evidence type="ECO:0000256" key="1">
    <source>
        <dbReference type="ARBA" id="ARBA00022741"/>
    </source>
</evidence>
<dbReference type="Gene3D" id="3.40.50.300">
    <property type="entry name" value="P-loop containing nucleotide triphosphate hydrolases"/>
    <property type="match status" value="2"/>
</dbReference>
<evidence type="ECO:0000256" key="4">
    <source>
        <dbReference type="ARBA" id="ARBA00022840"/>
    </source>
</evidence>
<dbReference type="PROSITE" id="PS00690">
    <property type="entry name" value="DEAH_ATP_HELICASE"/>
    <property type="match status" value="1"/>
</dbReference>
<dbReference type="PANTHER" id="PTHR13710:SF84">
    <property type="entry name" value="ATP-DEPENDENT DNA HELICASE RECS-RELATED"/>
    <property type="match status" value="1"/>
</dbReference>
<dbReference type="EMBL" id="BJYA01000003">
    <property type="protein sequence ID" value="GEN45181.1"/>
    <property type="molecule type" value="Genomic_DNA"/>
</dbReference>
<evidence type="ECO:0000259" key="7">
    <source>
        <dbReference type="PROSITE" id="PS51194"/>
    </source>
</evidence>